<keyword evidence="4" id="KW-1185">Reference proteome</keyword>
<name>A0A316D933_9BACL</name>
<keyword evidence="2" id="KW-0812">Transmembrane</keyword>
<dbReference type="AlphaFoldDB" id="A0A316D933"/>
<protein>
    <submittedName>
        <fullName evidence="3">Uncharacterized protein</fullName>
    </submittedName>
</protein>
<dbReference type="RefSeq" id="WP_109689413.1">
    <property type="nucleotide sequence ID" value="NZ_QGGL01000009.1"/>
</dbReference>
<gene>
    <name evidence="3" type="ORF">C7459_10990</name>
</gene>
<sequence length="87" mass="9496">MKIGSPLWKLKMRMRRQPWLVFAPLLLLLTVLLGSCATRAVQTLSIAASLLWLAVGLAVGFGIGKLVGAMGSKPPKSSGRRPRGRWR</sequence>
<accession>A0A316D933</accession>
<dbReference type="OrthoDB" id="2376477at2"/>
<dbReference type="EMBL" id="QGGL01000009">
    <property type="protein sequence ID" value="PWK12738.1"/>
    <property type="molecule type" value="Genomic_DNA"/>
</dbReference>
<reference evidence="3 4" key="1">
    <citation type="submission" date="2018-05" db="EMBL/GenBank/DDBJ databases">
        <title>Genomic Encyclopedia of Type Strains, Phase IV (KMG-IV): sequencing the most valuable type-strain genomes for metagenomic binning, comparative biology and taxonomic classification.</title>
        <authorList>
            <person name="Goeker M."/>
        </authorList>
    </citation>
    <scope>NUCLEOTIDE SEQUENCE [LARGE SCALE GENOMIC DNA]</scope>
    <source>
        <strain evidence="3 4">DSM 18773</strain>
    </source>
</reference>
<comment type="caution">
    <text evidence="3">The sequence shown here is derived from an EMBL/GenBank/DDBJ whole genome shotgun (WGS) entry which is preliminary data.</text>
</comment>
<evidence type="ECO:0000256" key="2">
    <source>
        <dbReference type="SAM" id="Phobius"/>
    </source>
</evidence>
<feature type="compositionally biased region" description="Basic residues" evidence="1">
    <location>
        <begin position="78"/>
        <end position="87"/>
    </location>
</feature>
<proteinExistence type="predicted"/>
<evidence type="ECO:0000313" key="4">
    <source>
        <dbReference type="Proteomes" id="UP000245634"/>
    </source>
</evidence>
<keyword evidence="2" id="KW-1133">Transmembrane helix</keyword>
<keyword evidence="2" id="KW-0472">Membrane</keyword>
<feature type="region of interest" description="Disordered" evidence="1">
    <location>
        <begin position="68"/>
        <end position="87"/>
    </location>
</feature>
<feature type="transmembrane region" description="Helical" evidence="2">
    <location>
        <begin position="50"/>
        <end position="71"/>
    </location>
</feature>
<organism evidence="3 4">
    <name type="scientific">Tumebacillus permanentifrigoris</name>
    <dbReference type="NCBI Taxonomy" id="378543"/>
    <lineage>
        <taxon>Bacteria</taxon>
        <taxon>Bacillati</taxon>
        <taxon>Bacillota</taxon>
        <taxon>Bacilli</taxon>
        <taxon>Bacillales</taxon>
        <taxon>Alicyclobacillaceae</taxon>
        <taxon>Tumebacillus</taxon>
    </lineage>
</organism>
<evidence type="ECO:0000313" key="3">
    <source>
        <dbReference type="EMBL" id="PWK12738.1"/>
    </source>
</evidence>
<evidence type="ECO:0000256" key="1">
    <source>
        <dbReference type="SAM" id="MobiDB-lite"/>
    </source>
</evidence>
<dbReference type="Proteomes" id="UP000245634">
    <property type="component" value="Unassembled WGS sequence"/>
</dbReference>